<dbReference type="InterPro" id="IPR040177">
    <property type="entry name" value="SLC30A9"/>
</dbReference>
<evidence type="ECO:0000256" key="1">
    <source>
        <dbReference type="ARBA" id="ARBA00022448"/>
    </source>
</evidence>
<evidence type="ECO:0000313" key="3">
    <source>
        <dbReference type="Proteomes" id="UP000676336"/>
    </source>
</evidence>
<keyword evidence="1" id="KW-0813">Transport</keyword>
<dbReference type="GO" id="GO:0008324">
    <property type="term" value="F:monoatomic cation transmembrane transporter activity"/>
    <property type="evidence" value="ECO:0007669"/>
    <property type="project" value="InterPro"/>
</dbReference>
<dbReference type="GO" id="GO:0006882">
    <property type="term" value="P:intracellular zinc ion homeostasis"/>
    <property type="evidence" value="ECO:0007669"/>
    <property type="project" value="TreeGrafter"/>
</dbReference>
<dbReference type="AlphaFoldDB" id="A0A8S3E1J0"/>
<accession>A0A8S3E1J0</accession>
<dbReference type="GO" id="GO:0006829">
    <property type="term" value="P:zinc ion transport"/>
    <property type="evidence" value="ECO:0007669"/>
    <property type="project" value="InterPro"/>
</dbReference>
<dbReference type="EMBL" id="CAJOBI010211806">
    <property type="protein sequence ID" value="CAF5019882.1"/>
    <property type="molecule type" value="Genomic_DNA"/>
</dbReference>
<comment type="caution">
    <text evidence="2">The sequence shown here is derived from an EMBL/GenBank/DDBJ whole genome shotgun (WGS) entry which is preliminary data.</text>
</comment>
<dbReference type="PANTHER" id="PTHR13414">
    <property type="entry name" value="HUEL-CATION TRANSPORTER"/>
    <property type="match status" value="1"/>
</dbReference>
<dbReference type="GO" id="GO:0005783">
    <property type="term" value="C:endoplasmic reticulum"/>
    <property type="evidence" value="ECO:0007669"/>
    <property type="project" value="TreeGrafter"/>
</dbReference>
<dbReference type="PANTHER" id="PTHR13414:SF9">
    <property type="entry name" value="PROTON-COUPLED ZINC ANTIPORTER SLC30A9, MITOCHONDRIAL"/>
    <property type="match status" value="1"/>
</dbReference>
<feature type="non-terminal residue" evidence="2">
    <location>
        <position position="1"/>
    </location>
</feature>
<proteinExistence type="predicted"/>
<organism evidence="2 3">
    <name type="scientific">Rotaria magnacalcarata</name>
    <dbReference type="NCBI Taxonomy" id="392030"/>
    <lineage>
        <taxon>Eukaryota</taxon>
        <taxon>Metazoa</taxon>
        <taxon>Spiralia</taxon>
        <taxon>Gnathifera</taxon>
        <taxon>Rotifera</taxon>
        <taxon>Eurotatoria</taxon>
        <taxon>Bdelloidea</taxon>
        <taxon>Philodinida</taxon>
        <taxon>Philodinidae</taxon>
        <taxon>Rotaria</taxon>
    </lineage>
</organism>
<name>A0A8S3E1J0_9BILA</name>
<gene>
    <name evidence="2" type="ORF">SMN809_LOCUS57597</name>
</gene>
<reference evidence="2" key="1">
    <citation type="submission" date="2021-02" db="EMBL/GenBank/DDBJ databases">
        <authorList>
            <person name="Nowell W R."/>
        </authorList>
    </citation>
    <scope>NUCLEOTIDE SEQUENCE</scope>
</reference>
<dbReference type="Proteomes" id="UP000676336">
    <property type="component" value="Unassembled WGS sequence"/>
</dbReference>
<evidence type="ECO:0000313" key="2">
    <source>
        <dbReference type="EMBL" id="CAF5019882.1"/>
    </source>
</evidence>
<sequence>LWAFIFSALYDIKATDMGSQSVMFKAEVDIDGREITRSYLERIDIEIILKEIQKIDTIELAEAFLLKHGENVVDRVGAEIDRIERNLRKKHPYLRHVDLEVL</sequence>
<protein>
    <submittedName>
        <fullName evidence="2">Uncharacterized protein</fullName>
    </submittedName>
</protein>